<keyword evidence="4" id="KW-1134">Transmembrane beta strand</keyword>
<evidence type="ECO:0000256" key="3">
    <source>
        <dbReference type="ARBA" id="ARBA00022448"/>
    </source>
</evidence>
<dbReference type="GO" id="GO:0015288">
    <property type="term" value="F:porin activity"/>
    <property type="evidence" value="ECO:0007669"/>
    <property type="project" value="TreeGrafter"/>
</dbReference>
<reference evidence="9 10" key="1">
    <citation type="submission" date="2016-09" db="EMBL/GenBank/DDBJ databases">
        <authorList>
            <person name="Capua I."/>
            <person name="De Benedictis P."/>
            <person name="Joannis T."/>
            <person name="Lombin L.H."/>
            <person name="Cattoli G."/>
        </authorList>
    </citation>
    <scope>NUCLEOTIDE SEQUENCE [LARGE SCALE GENOMIC DNA]</scope>
    <source>
        <strain evidence="9 10">UB20</strain>
    </source>
</reference>
<evidence type="ECO:0000256" key="1">
    <source>
        <dbReference type="ARBA" id="ARBA00004442"/>
    </source>
</evidence>
<evidence type="ECO:0000256" key="5">
    <source>
        <dbReference type="ARBA" id="ARBA00022692"/>
    </source>
</evidence>
<evidence type="ECO:0000256" key="7">
    <source>
        <dbReference type="ARBA" id="ARBA00023237"/>
    </source>
</evidence>
<gene>
    <name evidence="9" type="primary">bepC_1</name>
    <name evidence="9" type="ORF">TFUB20_00136</name>
</gene>
<evidence type="ECO:0000256" key="8">
    <source>
        <dbReference type="SAM" id="Coils"/>
    </source>
</evidence>
<keyword evidence="8" id="KW-0175">Coiled coil</keyword>
<keyword evidence="5" id="KW-0812">Transmembrane</keyword>
<dbReference type="PANTHER" id="PTHR30026:SF20">
    <property type="entry name" value="OUTER MEMBRANE PROTEIN TOLC"/>
    <property type="match status" value="1"/>
</dbReference>
<dbReference type="PANTHER" id="PTHR30026">
    <property type="entry name" value="OUTER MEMBRANE PROTEIN TOLC"/>
    <property type="match status" value="1"/>
</dbReference>
<keyword evidence="7" id="KW-0998">Cell outer membrane</keyword>
<comment type="subcellular location">
    <subcellularLocation>
        <location evidence="1">Cell outer membrane</location>
    </subcellularLocation>
</comment>
<evidence type="ECO:0000313" key="9">
    <source>
        <dbReference type="EMBL" id="SCQ17843.1"/>
    </source>
</evidence>
<organism evidence="9 10">
    <name type="scientific">Tannerella forsythia</name>
    <name type="common">Bacteroides forsythus</name>
    <dbReference type="NCBI Taxonomy" id="28112"/>
    <lineage>
        <taxon>Bacteria</taxon>
        <taxon>Pseudomonadati</taxon>
        <taxon>Bacteroidota</taxon>
        <taxon>Bacteroidia</taxon>
        <taxon>Bacteroidales</taxon>
        <taxon>Tannerellaceae</taxon>
        <taxon>Tannerella</taxon>
    </lineage>
</organism>
<sequence length="448" mass="51030">MMKKIFWNMFLSIAITSGGIAQERYWTMDDCMRYAVENSPKVRQKQHLNDSYKVAHHSAVASFFPSIGANVGGQFSFGRSIDPKTNTYNNISTFNNSYGISASLPLFDGGQLINNRKMTHIRRLYGLQEEQRAKDDVALAVMEAFINMIYYRGTVKLASDKLNESRHTLYKTRRMEELGMKGKADVAQFEAQVAADDYNLTRQQNLYASAFLKLRENMNYGGADSLRIDTAVYVPETLSFPESVSDIYAYAGTHNPVALSAQYQSKAARYEYRMAKGAMFPRLSFEAGVSTNYFKNLSSGETVSFGKQFFDNNRGEYLAMVLRIPLFDGLRRYSEARRARNAMRIANEQREEVMRQLQTAVEQAVLDRDGFAKETVQMEKKVEADEISYHLTLRKYEEGLMSPIDLQTAANTLIEARANLLQKRLSYMLKSRLVAYYKGEGIIGKSEE</sequence>
<keyword evidence="6" id="KW-0472">Membrane</keyword>
<name>A0A1D3UCI2_TANFO</name>
<dbReference type="EMBL" id="FMMM01000014">
    <property type="protein sequence ID" value="SCQ17843.1"/>
    <property type="molecule type" value="Genomic_DNA"/>
</dbReference>
<dbReference type="SUPFAM" id="SSF56954">
    <property type="entry name" value="Outer membrane efflux proteins (OEP)"/>
    <property type="match status" value="1"/>
</dbReference>
<proteinExistence type="inferred from homology"/>
<dbReference type="GO" id="GO:0015562">
    <property type="term" value="F:efflux transmembrane transporter activity"/>
    <property type="evidence" value="ECO:0007669"/>
    <property type="project" value="InterPro"/>
</dbReference>
<evidence type="ECO:0000313" key="10">
    <source>
        <dbReference type="Proteomes" id="UP000182057"/>
    </source>
</evidence>
<feature type="coiled-coil region" evidence="8">
    <location>
        <begin position="336"/>
        <end position="363"/>
    </location>
</feature>
<dbReference type="AlphaFoldDB" id="A0A1D3UCI2"/>
<comment type="similarity">
    <text evidence="2">Belongs to the outer membrane factor (OMF) (TC 1.B.17) family.</text>
</comment>
<evidence type="ECO:0000256" key="2">
    <source>
        <dbReference type="ARBA" id="ARBA00007613"/>
    </source>
</evidence>
<dbReference type="InterPro" id="IPR051906">
    <property type="entry name" value="TolC-like"/>
</dbReference>
<dbReference type="Pfam" id="PF02321">
    <property type="entry name" value="OEP"/>
    <property type="match status" value="2"/>
</dbReference>
<evidence type="ECO:0000256" key="4">
    <source>
        <dbReference type="ARBA" id="ARBA00022452"/>
    </source>
</evidence>
<protein>
    <submittedName>
        <fullName evidence="9">Outer membrane efflux protein BepC</fullName>
    </submittedName>
</protein>
<dbReference type="Proteomes" id="UP000182057">
    <property type="component" value="Unassembled WGS sequence"/>
</dbReference>
<dbReference type="InterPro" id="IPR003423">
    <property type="entry name" value="OMP_efflux"/>
</dbReference>
<accession>A0A1D3UCI2</accession>
<dbReference type="Gene3D" id="1.20.1600.10">
    <property type="entry name" value="Outer membrane efflux proteins (OEP)"/>
    <property type="match status" value="1"/>
</dbReference>
<evidence type="ECO:0000256" key="6">
    <source>
        <dbReference type="ARBA" id="ARBA00023136"/>
    </source>
</evidence>
<keyword evidence="3" id="KW-0813">Transport</keyword>
<dbReference type="GO" id="GO:1990281">
    <property type="term" value="C:efflux pump complex"/>
    <property type="evidence" value="ECO:0007669"/>
    <property type="project" value="TreeGrafter"/>
</dbReference>
<dbReference type="GO" id="GO:0009279">
    <property type="term" value="C:cell outer membrane"/>
    <property type="evidence" value="ECO:0007669"/>
    <property type="project" value="UniProtKB-SubCell"/>
</dbReference>